<dbReference type="Proteomes" id="UP000518266">
    <property type="component" value="Unassembled WGS sequence"/>
</dbReference>
<gene>
    <name evidence="1" type="ORF">F7725_003141</name>
</gene>
<evidence type="ECO:0000313" key="2">
    <source>
        <dbReference type="Proteomes" id="UP000518266"/>
    </source>
</evidence>
<dbReference type="EMBL" id="JAAKFY010000014">
    <property type="protein sequence ID" value="KAF3846063.1"/>
    <property type="molecule type" value="Genomic_DNA"/>
</dbReference>
<reference evidence="1 2" key="1">
    <citation type="submission" date="2020-03" db="EMBL/GenBank/DDBJ databases">
        <title>Dissostichus mawsoni Genome sequencing and assembly.</title>
        <authorList>
            <person name="Park H."/>
        </authorList>
    </citation>
    <scope>NUCLEOTIDE SEQUENCE [LARGE SCALE GENOMIC DNA]</scope>
    <source>
        <strain evidence="1">DM0001</strain>
        <tissue evidence="1">Muscle</tissue>
    </source>
</reference>
<organism evidence="1 2">
    <name type="scientific">Dissostichus mawsoni</name>
    <name type="common">Antarctic cod</name>
    <dbReference type="NCBI Taxonomy" id="36200"/>
    <lineage>
        <taxon>Eukaryota</taxon>
        <taxon>Metazoa</taxon>
        <taxon>Chordata</taxon>
        <taxon>Craniata</taxon>
        <taxon>Vertebrata</taxon>
        <taxon>Euteleostomi</taxon>
        <taxon>Actinopterygii</taxon>
        <taxon>Neopterygii</taxon>
        <taxon>Teleostei</taxon>
        <taxon>Neoteleostei</taxon>
        <taxon>Acanthomorphata</taxon>
        <taxon>Eupercaria</taxon>
        <taxon>Perciformes</taxon>
        <taxon>Notothenioidei</taxon>
        <taxon>Nototheniidae</taxon>
        <taxon>Dissostichus</taxon>
    </lineage>
</organism>
<keyword evidence="2" id="KW-1185">Reference proteome</keyword>
<proteinExistence type="predicted"/>
<sequence>MRGIQRIHSTVAVVIRTDPHLVTQLEGNVPPTEGDILAMPQGDTRDGGPGLLMRHQPVLHQPKAPEVFCQAAVTVYPLLQCCGATSRKQSPLFRERAEGSTRRTWTCRLPVATGPS</sequence>
<name>A0A7J5YA71_DISMA</name>
<evidence type="ECO:0000313" key="1">
    <source>
        <dbReference type="EMBL" id="KAF3846063.1"/>
    </source>
</evidence>
<protein>
    <submittedName>
        <fullName evidence="1">Uncharacterized protein</fullName>
    </submittedName>
</protein>
<dbReference type="AlphaFoldDB" id="A0A7J5YA71"/>
<comment type="caution">
    <text evidence="1">The sequence shown here is derived from an EMBL/GenBank/DDBJ whole genome shotgun (WGS) entry which is preliminary data.</text>
</comment>
<accession>A0A7J5YA71</accession>